<dbReference type="Proteomes" id="UP000539473">
    <property type="component" value="Unassembled WGS sequence"/>
</dbReference>
<accession>A0A7W8KF59</accession>
<proteinExistence type="predicted"/>
<dbReference type="PIRSF" id="PIRSF000443">
    <property type="entry name" value="Homoser_Ac_trans"/>
    <property type="match status" value="1"/>
</dbReference>
<dbReference type="InterPro" id="IPR029058">
    <property type="entry name" value="AB_hydrolase_fold"/>
</dbReference>
<dbReference type="GO" id="GO:0009092">
    <property type="term" value="P:homoserine metabolic process"/>
    <property type="evidence" value="ECO:0007669"/>
    <property type="project" value="TreeGrafter"/>
</dbReference>
<feature type="active site" description="Nucleophile" evidence="2">
    <location>
        <position position="160"/>
    </location>
</feature>
<dbReference type="PANTHER" id="PTHR32268:SF11">
    <property type="entry name" value="HOMOSERINE O-ACETYLTRANSFERASE"/>
    <property type="match status" value="1"/>
</dbReference>
<protein>
    <submittedName>
        <fullName evidence="4">Homoserine O-acetyltransferase</fullName>
        <ecNumber evidence="4">2.3.1.31</ecNumber>
    </submittedName>
</protein>
<feature type="domain" description="AB hydrolase-1" evidence="3">
    <location>
        <begin position="122"/>
        <end position="196"/>
    </location>
</feature>
<keyword evidence="4" id="KW-0012">Acyltransferase</keyword>
<dbReference type="EMBL" id="JACHFK010000006">
    <property type="protein sequence ID" value="MBB5377064.1"/>
    <property type="molecule type" value="Genomic_DNA"/>
</dbReference>
<reference evidence="4 5" key="1">
    <citation type="submission" date="2020-08" db="EMBL/GenBank/DDBJ databases">
        <title>Genomic Encyclopedia of Type Strains, Phase IV (KMG-IV): sequencing the most valuable type-strain genomes for metagenomic binning, comparative biology and taxonomic classification.</title>
        <authorList>
            <person name="Goeker M."/>
        </authorList>
    </citation>
    <scope>NUCLEOTIDE SEQUENCE [LARGE SCALE GENOMIC DNA]</scope>
    <source>
        <strain evidence="4 5">DSM 27521</strain>
    </source>
</reference>
<dbReference type="GO" id="GO:0009086">
    <property type="term" value="P:methionine biosynthetic process"/>
    <property type="evidence" value="ECO:0007669"/>
    <property type="project" value="TreeGrafter"/>
</dbReference>
<organism evidence="4 5">
    <name type="scientific">Deinococcus metalli</name>
    <dbReference type="NCBI Taxonomy" id="1141878"/>
    <lineage>
        <taxon>Bacteria</taxon>
        <taxon>Thermotogati</taxon>
        <taxon>Deinococcota</taxon>
        <taxon>Deinococci</taxon>
        <taxon>Deinococcales</taxon>
        <taxon>Deinococcaceae</taxon>
        <taxon>Deinococcus</taxon>
    </lineage>
</organism>
<dbReference type="Pfam" id="PF00561">
    <property type="entry name" value="Abhydrolase_1"/>
    <property type="match status" value="1"/>
</dbReference>
<dbReference type="EC" id="2.3.1.31" evidence="4"/>
<dbReference type="GO" id="GO:0004414">
    <property type="term" value="F:homoserine O-acetyltransferase activity"/>
    <property type="evidence" value="ECO:0007669"/>
    <property type="project" value="UniProtKB-EC"/>
</dbReference>
<sequence>MQHNAQEGRAVGSAGPPGTLVLDVTATLAGQAVPVRLGAQTWGTLNSARDNAVLVCHHYTGTMRAAGLNPDGTPGWWDDVIGPGKAVDTGRYLVVCANTLSNVQALDPAVVTTGPATPHPDGQPWGGRFPAWTLGDLHALQLDVMRALDVTRWHAVIGPSFGGMQALQWAARTPELAPRVAAIAASPAAGPALQGAFAPLLRDVAASGGLEGALRLISLFGFGADGLARNFTATDFGAYLRSRMGVASLPHVLDIGRAVLTHDLAQVGAADELYRRWRAGGLHLLTANVTVDQFFPAAEMRAFAEASRAAGVAHTHVEFPSPNGHLGCIMDTHAFAAPLRALLATPQPRAAPAGVGSGEAHD</sequence>
<evidence type="ECO:0000256" key="2">
    <source>
        <dbReference type="PIRSR" id="PIRSR000443-1"/>
    </source>
</evidence>
<name>A0A7W8KF59_9DEIO</name>
<dbReference type="SUPFAM" id="SSF53474">
    <property type="entry name" value="alpha/beta-Hydrolases"/>
    <property type="match status" value="1"/>
</dbReference>
<dbReference type="Gene3D" id="3.40.50.1820">
    <property type="entry name" value="alpha/beta hydrolase"/>
    <property type="match status" value="1"/>
</dbReference>
<dbReference type="PANTHER" id="PTHR32268">
    <property type="entry name" value="HOMOSERINE O-ACETYLTRANSFERASE"/>
    <property type="match status" value="1"/>
</dbReference>
<comment type="caution">
    <text evidence="4">The sequence shown here is derived from an EMBL/GenBank/DDBJ whole genome shotgun (WGS) entry which is preliminary data.</text>
</comment>
<feature type="active site" evidence="2">
    <location>
        <position position="292"/>
    </location>
</feature>
<evidence type="ECO:0000313" key="5">
    <source>
        <dbReference type="Proteomes" id="UP000539473"/>
    </source>
</evidence>
<evidence type="ECO:0000313" key="4">
    <source>
        <dbReference type="EMBL" id="MBB5377064.1"/>
    </source>
</evidence>
<evidence type="ECO:0000259" key="3">
    <source>
        <dbReference type="Pfam" id="PF00561"/>
    </source>
</evidence>
<dbReference type="InterPro" id="IPR000073">
    <property type="entry name" value="AB_hydrolase_1"/>
</dbReference>
<dbReference type="RefSeq" id="WP_184112281.1">
    <property type="nucleotide sequence ID" value="NZ_BNAJ01000006.1"/>
</dbReference>
<evidence type="ECO:0000256" key="1">
    <source>
        <dbReference type="ARBA" id="ARBA00022679"/>
    </source>
</evidence>
<gene>
    <name evidence="4" type="ORF">HNQ07_002537</name>
</gene>
<keyword evidence="1 4" id="KW-0808">Transferase</keyword>
<dbReference type="AlphaFoldDB" id="A0A7W8KF59"/>
<dbReference type="InterPro" id="IPR008220">
    <property type="entry name" value="HAT_MetX-like"/>
</dbReference>
<feature type="active site" evidence="2">
    <location>
        <position position="325"/>
    </location>
</feature>